<name>A0ABZ2RQ08_9BACT</name>
<dbReference type="Proteomes" id="UP001477443">
    <property type="component" value="Chromosome"/>
</dbReference>
<evidence type="ECO:0000313" key="2">
    <source>
        <dbReference type="EMBL" id="WXL29130.1"/>
    </source>
</evidence>
<sequence length="146" mass="17585">MILFLKKYNLKYAYILITIFVDLLFMSIPIALVVQYCIVVKNIKYKNLKIDDSRLLENIIKNDENKSYQVSYKEVNTFVFYEPFFRWTDKTINKKITFYNSKNKYEAYWNAILNFDNLAIIKNNETIKISFGSFYNEFKRAGWIVD</sequence>
<feature type="transmembrane region" description="Helical" evidence="1">
    <location>
        <begin position="12"/>
        <end position="39"/>
    </location>
</feature>
<keyword evidence="1" id="KW-0812">Transmembrane</keyword>
<reference evidence="2" key="1">
    <citation type="submission" date="2024-03" db="EMBL/GenBank/DDBJ databases">
        <title>Complete genome sequence of Mycoplasma felifaucium Z921 isolated from the trachea of a cheetah.</title>
        <authorList>
            <person name="Spergser J."/>
        </authorList>
    </citation>
    <scope>NUCLEOTIDE SEQUENCE [LARGE SCALE GENOMIC DNA]</scope>
    <source>
        <strain evidence="2">Z921</strain>
    </source>
</reference>
<dbReference type="RefSeq" id="WP_338822739.1">
    <property type="nucleotide sequence ID" value="NZ_CP148067.1"/>
</dbReference>
<accession>A0ABZ2RQ08</accession>
<protein>
    <submittedName>
        <fullName evidence="2">Uncharacterized protein</fullName>
    </submittedName>
</protein>
<organism evidence="2 3">
    <name type="scientific">Mycoplasmopsis felifaucium</name>
    <dbReference type="NCBI Taxonomy" id="35768"/>
    <lineage>
        <taxon>Bacteria</taxon>
        <taxon>Bacillati</taxon>
        <taxon>Mycoplasmatota</taxon>
        <taxon>Mycoplasmoidales</taxon>
        <taxon>Metamycoplasmataceae</taxon>
        <taxon>Mycoplasmopsis</taxon>
    </lineage>
</organism>
<evidence type="ECO:0000256" key="1">
    <source>
        <dbReference type="SAM" id="Phobius"/>
    </source>
</evidence>
<gene>
    <name evidence="2" type="ORF">WG617_00545</name>
</gene>
<keyword evidence="1" id="KW-1133">Transmembrane helix</keyword>
<keyword evidence="1" id="KW-0472">Membrane</keyword>
<dbReference type="EMBL" id="CP148067">
    <property type="protein sequence ID" value="WXL29130.1"/>
    <property type="molecule type" value="Genomic_DNA"/>
</dbReference>
<evidence type="ECO:0000313" key="3">
    <source>
        <dbReference type="Proteomes" id="UP001477443"/>
    </source>
</evidence>
<proteinExistence type="predicted"/>
<keyword evidence="3" id="KW-1185">Reference proteome</keyword>